<dbReference type="PANTHER" id="PTHR12789">
    <property type="entry name" value="DENSITY-REGULATED PROTEIN HOMOLOG"/>
    <property type="match status" value="1"/>
</dbReference>
<dbReference type="OrthoDB" id="9792915at2"/>
<name>A0A917GTB4_9GAMM</name>
<evidence type="ECO:0000313" key="6">
    <source>
        <dbReference type="Proteomes" id="UP000627715"/>
    </source>
</evidence>
<evidence type="ECO:0000256" key="2">
    <source>
        <dbReference type="ARBA" id="ARBA00022845"/>
    </source>
</evidence>
<dbReference type="PANTHER" id="PTHR12789:SF0">
    <property type="entry name" value="DENSITY-REGULATED PROTEIN"/>
    <property type="match status" value="1"/>
</dbReference>
<protein>
    <submittedName>
        <fullName evidence="5">Translation initiation factor</fullName>
    </submittedName>
</protein>
<comment type="caution">
    <text evidence="5">The sequence shown here is derived from an EMBL/GenBank/DDBJ whole genome shotgun (WGS) entry which is preliminary data.</text>
</comment>
<evidence type="ECO:0000256" key="1">
    <source>
        <dbReference type="ARBA" id="ARBA00005422"/>
    </source>
</evidence>
<reference evidence="5" key="1">
    <citation type="journal article" date="2014" name="Int. J. Syst. Evol. Microbiol.">
        <title>Complete genome sequence of Corynebacterium casei LMG S-19264T (=DSM 44701T), isolated from a smear-ripened cheese.</title>
        <authorList>
            <consortium name="US DOE Joint Genome Institute (JGI-PGF)"/>
            <person name="Walter F."/>
            <person name="Albersmeier A."/>
            <person name="Kalinowski J."/>
            <person name="Ruckert C."/>
        </authorList>
    </citation>
    <scope>NUCLEOTIDE SEQUENCE</scope>
    <source>
        <strain evidence="5">CGMCC 1.15425</strain>
    </source>
</reference>
<dbReference type="PROSITE" id="PS50296">
    <property type="entry name" value="SUI1"/>
    <property type="match status" value="1"/>
</dbReference>
<gene>
    <name evidence="5" type="ORF">GCM10011403_12020</name>
</gene>
<dbReference type="GO" id="GO:0001731">
    <property type="term" value="P:formation of translation preinitiation complex"/>
    <property type="evidence" value="ECO:0007669"/>
    <property type="project" value="TreeGrafter"/>
</dbReference>
<dbReference type="Gene3D" id="3.30.780.10">
    <property type="entry name" value="SUI1-like domain"/>
    <property type="match status" value="1"/>
</dbReference>
<dbReference type="InterPro" id="IPR005872">
    <property type="entry name" value="SUI1_arc_bac"/>
</dbReference>
<dbReference type="PIRSF" id="PIRSF037511">
    <property type="entry name" value="Transl_init_SUI1_pro"/>
    <property type="match status" value="1"/>
</dbReference>
<dbReference type="EMBL" id="BMIY01000005">
    <property type="protein sequence ID" value="GGG56472.1"/>
    <property type="molecule type" value="Genomic_DNA"/>
</dbReference>
<proteinExistence type="inferred from homology"/>
<dbReference type="GO" id="GO:0002188">
    <property type="term" value="P:translation reinitiation"/>
    <property type="evidence" value="ECO:0007669"/>
    <property type="project" value="TreeGrafter"/>
</dbReference>
<keyword evidence="3" id="KW-0648">Protein biosynthesis</keyword>
<keyword evidence="2" id="KW-0810">Translation regulation</keyword>
<reference evidence="5" key="2">
    <citation type="submission" date="2020-09" db="EMBL/GenBank/DDBJ databases">
        <authorList>
            <person name="Sun Q."/>
            <person name="Zhou Y."/>
        </authorList>
    </citation>
    <scope>NUCLEOTIDE SEQUENCE</scope>
    <source>
        <strain evidence="5">CGMCC 1.15425</strain>
    </source>
</reference>
<dbReference type="CDD" id="cd11567">
    <property type="entry name" value="YciH_like"/>
    <property type="match status" value="1"/>
</dbReference>
<dbReference type="InterPro" id="IPR050318">
    <property type="entry name" value="DENR/SUI1_TIF"/>
</dbReference>
<dbReference type="GO" id="GO:0003743">
    <property type="term" value="F:translation initiation factor activity"/>
    <property type="evidence" value="ECO:0007669"/>
    <property type="project" value="UniProtKB-KW"/>
</dbReference>
<comment type="similarity">
    <text evidence="1">Belongs to the SUI1 family.</text>
</comment>
<evidence type="ECO:0000313" key="5">
    <source>
        <dbReference type="EMBL" id="GGG56472.1"/>
    </source>
</evidence>
<evidence type="ECO:0000259" key="4">
    <source>
        <dbReference type="PROSITE" id="PS50296"/>
    </source>
</evidence>
<organism evidence="5 6">
    <name type="scientific">Pseudohongiella nitratireducens</name>
    <dbReference type="NCBI Taxonomy" id="1768907"/>
    <lineage>
        <taxon>Bacteria</taxon>
        <taxon>Pseudomonadati</taxon>
        <taxon>Pseudomonadota</taxon>
        <taxon>Gammaproteobacteria</taxon>
        <taxon>Pseudomonadales</taxon>
        <taxon>Pseudohongiellaceae</taxon>
        <taxon>Pseudohongiella</taxon>
    </lineage>
</organism>
<dbReference type="Pfam" id="PF01253">
    <property type="entry name" value="SUI1"/>
    <property type="match status" value="1"/>
</dbReference>
<sequence>MSQSLKDQLSSLVYSTEKGRLCPECGESECVCQQRKAETVLGDGNVKIRRESKGRKGKGVTLVEGLAMNADELKTLAKALKTHCGCGGAVKAGVIEIQGDKREAAQAFLAQRGIKAKLAGG</sequence>
<dbReference type="GO" id="GO:0006417">
    <property type="term" value="P:regulation of translation"/>
    <property type="evidence" value="ECO:0007669"/>
    <property type="project" value="UniProtKB-KW"/>
</dbReference>
<dbReference type="GO" id="GO:0003729">
    <property type="term" value="F:mRNA binding"/>
    <property type="evidence" value="ECO:0007669"/>
    <property type="project" value="TreeGrafter"/>
</dbReference>
<evidence type="ECO:0000256" key="3">
    <source>
        <dbReference type="ARBA" id="ARBA00022917"/>
    </source>
</evidence>
<dbReference type="SUPFAM" id="SSF55159">
    <property type="entry name" value="eIF1-like"/>
    <property type="match status" value="1"/>
</dbReference>
<dbReference type="AlphaFoldDB" id="A0A917GTB4"/>
<feature type="domain" description="SUI1" evidence="4">
    <location>
        <begin position="50"/>
        <end position="113"/>
    </location>
</feature>
<keyword evidence="6" id="KW-1185">Reference proteome</keyword>
<dbReference type="InterPro" id="IPR001950">
    <property type="entry name" value="SUI1"/>
</dbReference>
<dbReference type="FunFam" id="3.30.780.10:FF:000002">
    <property type="entry name" value="Stress response translation initiation inhibitor"/>
    <property type="match status" value="1"/>
</dbReference>
<dbReference type="InterPro" id="IPR036877">
    <property type="entry name" value="SUI1_dom_sf"/>
</dbReference>
<keyword evidence="5" id="KW-0396">Initiation factor</keyword>
<dbReference type="Proteomes" id="UP000627715">
    <property type="component" value="Unassembled WGS sequence"/>
</dbReference>
<dbReference type="RefSeq" id="WP_068812876.1">
    <property type="nucleotide sequence ID" value="NZ_BMIY01000005.1"/>
</dbReference>
<accession>A0A917GTB4</accession>